<evidence type="ECO:0000256" key="1">
    <source>
        <dbReference type="ARBA" id="ARBA00022737"/>
    </source>
</evidence>
<evidence type="ECO:0000256" key="3">
    <source>
        <dbReference type="PROSITE-ProRule" id="PRU00059"/>
    </source>
</evidence>
<dbReference type="GeneID" id="20323124"/>
<dbReference type="InterPro" id="IPR000859">
    <property type="entry name" value="CUB_dom"/>
</dbReference>
<name>A0A074ZIF0_OPIVI</name>
<dbReference type="SMART" id="SM00042">
    <property type="entry name" value="CUB"/>
    <property type="match status" value="1"/>
</dbReference>
<accession>A0A074ZIF0</accession>
<dbReference type="SUPFAM" id="SSF49854">
    <property type="entry name" value="Spermadhesin, CUB domain"/>
    <property type="match status" value="1"/>
</dbReference>
<keyword evidence="7" id="KW-1185">Reference proteome</keyword>
<keyword evidence="2" id="KW-1015">Disulfide bond</keyword>
<evidence type="ECO:0000256" key="4">
    <source>
        <dbReference type="SAM" id="SignalP"/>
    </source>
</evidence>
<dbReference type="OrthoDB" id="9971251at2759"/>
<feature type="domain" description="CUB" evidence="5">
    <location>
        <begin position="15"/>
        <end position="135"/>
    </location>
</feature>
<organism evidence="6 7">
    <name type="scientific">Opisthorchis viverrini</name>
    <name type="common">Southeast Asian liver fluke</name>
    <dbReference type="NCBI Taxonomy" id="6198"/>
    <lineage>
        <taxon>Eukaryota</taxon>
        <taxon>Metazoa</taxon>
        <taxon>Spiralia</taxon>
        <taxon>Lophotrochozoa</taxon>
        <taxon>Platyhelminthes</taxon>
        <taxon>Trematoda</taxon>
        <taxon>Digenea</taxon>
        <taxon>Opisthorchiida</taxon>
        <taxon>Opisthorchiata</taxon>
        <taxon>Opisthorchiidae</taxon>
        <taxon>Opisthorchis</taxon>
    </lineage>
</organism>
<dbReference type="CTD" id="20323124"/>
<dbReference type="EMBL" id="KL596865">
    <property type="protein sequence ID" value="KER23090.1"/>
    <property type="molecule type" value="Genomic_DNA"/>
</dbReference>
<dbReference type="STRING" id="6198.A0A074ZIF0"/>
<gene>
    <name evidence="6" type="ORF">T265_08945</name>
</gene>
<dbReference type="PANTHER" id="PTHR24251">
    <property type="entry name" value="OVOCHYMASE-RELATED"/>
    <property type="match status" value="1"/>
</dbReference>
<proteinExistence type="predicted"/>
<dbReference type="KEGG" id="ovi:T265_08945"/>
<dbReference type="Gene3D" id="2.60.120.290">
    <property type="entry name" value="Spermadhesin, CUB domain"/>
    <property type="match status" value="1"/>
</dbReference>
<evidence type="ECO:0000313" key="6">
    <source>
        <dbReference type="EMBL" id="KER23090.1"/>
    </source>
</evidence>
<dbReference type="Pfam" id="PF00431">
    <property type="entry name" value="CUB"/>
    <property type="match status" value="1"/>
</dbReference>
<reference evidence="6 7" key="1">
    <citation type="submission" date="2013-11" db="EMBL/GenBank/DDBJ databases">
        <title>Opisthorchis viverrini - life in the bile duct.</title>
        <authorList>
            <person name="Young N.D."/>
            <person name="Nagarajan N."/>
            <person name="Lin S.J."/>
            <person name="Korhonen P.K."/>
            <person name="Jex A.R."/>
            <person name="Hall R.S."/>
            <person name="Safavi-Hemami H."/>
            <person name="Kaewkong W."/>
            <person name="Bertrand D."/>
            <person name="Gao S."/>
            <person name="Seet Q."/>
            <person name="Wongkham S."/>
            <person name="Teh B.T."/>
            <person name="Wongkham C."/>
            <person name="Intapan P.M."/>
            <person name="Maleewong W."/>
            <person name="Yang X."/>
            <person name="Hu M."/>
            <person name="Wang Z."/>
            <person name="Hofmann A."/>
            <person name="Sternberg P.W."/>
            <person name="Tan P."/>
            <person name="Wang J."/>
            <person name="Gasser R.B."/>
        </authorList>
    </citation>
    <scope>NUCLEOTIDE SEQUENCE [LARGE SCALE GENOMIC DNA]</scope>
</reference>
<keyword evidence="4" id="KW-0732">Signal</keyword>
<feature type="chain" id="PRO_5001705268" description="CUB domain-containing protein" evidence="4">
    <location>
        <begin position="19"/>
        <end position="136"/>
    </location>
</feature>
<dbReference type="InterPro" id="IPR035914">
    <property type="entry name" value="Sperma_CUB_dom_sf"/>
</dbReference>
<feature type="signal peptide" evidence="4">
    <location>
        <begin position="1"/>
        <end position="18"/>
    </location>
</feature>
<dbReference type="AlphaFoldDB" id="A0A074ZIF0"/>
<evidence type="ECO:0000313" key="7">
    <source>
        <dbReference type="Proteomes" id="UP000054324"/>
    </source>
</evidence>
<dbReference type="CDD" id="cd00041">
    <property type="entry name" value="CUB"/>
    <property type="match status" value="1"/>
</dbReference>
<comment type="caution">
    <text evidence="3">Lacks conserved residue(s) required for the propagation of feature annotation.</text>
</comment>
<keyword evidence="1" id="KW-0677">Repeat</keyword>
<evidence type="ECO:0000259" key="5">
    <source>
        <dbReference type="PROSITE" id="PS01180"/>
    </source>
</evidence>
<dbReference type="PROSITE" id="PS01180">
    <property type="entry name" value="CUB"/>
    <property type="match status" value="1"/>
</dbReference>
<sequence>MDWKHCLFILGSSLCVFSTQKTENVRLTSVPTTIRFDEAEENVAANEDRLYLLNADQGKVISVDFTVFNIEDTPICSGDYVEIGEGHNPNGNMMWKKCGHTLPAAVTSKSNTFYILFHSGGSGQNSAFSVNVRSSP</sequence>
<dbReference type="RefSeq" id="XP_009173152.1">
    <property type="nucleotide sequence ID" value="XM_009174888.1"/>
</dbReference>
<evidence type="ECO:0000256" key="2">
    <source>
        <dbReference type="ARBA" id="ARBA00023157"/>
    </source>
</evidence>
<protein>
    <recommendedName>
        <fullName evidence="5">CUB domain-containing protein</fullName>
    </recommendedName>
</protein>
<dbReference type="Proteomes" id="UP000054324">
    <property type="component" value="Unassembled WGS sequence"/>
</dbReference>